<dbReference type="AlphaFoldDB" id="A0A9W4SK87"/>
<feature type="region of interest" description="Disordered" evidence="1">
    <location>
        <begin position="1"/>
        <end position="49"/>
    </location>
</feature>
<evidence type="ECO:0000256" key="1">
    <source>
        <dbReference type="SAM" id="MobiDB-lite"/>
    </source>
</evidence>
<keyword evidence="3" id="KW-1185">Reference proteome</keyword>
<comment type="caution">
    <text evidence="2">The sequence shown here is derived from an EMBL/GenBank/DDBJ whole genome shotgun (WGS) entry which is preliminary data.</text>
</comment>
<feature type="compositionally biased region" description="Low complexity" evidence="1">
    <location>
        <begin position="28"/>
        <end position="38"/>
    </location>
</feature>
<organism evidence="2 3">
    <name type="scientific">Funneliformis geosporum</name>
    <dbReference type="NCBI Taxonomy" id="1117311"/>
    <lineage>
        <taxon>Eukaryota</taxon>
        <taxon>Fungi</taxon>
        <taxon>Fungi incertae sedis</taxon>
        <taxon>Mucoromycota</taxon>
        <taxon>Glomeromycotina</taxon>
        <taxon>Glomeromycetes</taxon>
        <taxon>Glomerales</taxon>
        <taxon>Glomeraceae</taxon>
        <taxon>Funneliformis</taxon>
    </lineage>
</organism>
<accession>A0A9W4SK87</accession>
<dbReference type="EMBL" id="CAMKVN010000646">
    <property type="protein sequence ID" value="CAI2169999.1"/>
    <property type="molecule type" value="Genomic_DNA"/>
</dbReference>
<feature type="compositionally biased region" description="Basic residues" evidence="1">
    <location>
        <begin position="1"/>
        <end position="10"/>
    </location>
</feature>
<evidence type="ECO:0000313" key="2">
    <source>
        <dbReference type="EMBL" id="CAI2169999.1"/>
    </source>
</evidence>
<gene>
    <name evidence="2" type="ORF">FWILDA_LOCUS4363</name>
</gene>
<dbReference type="Proteomes" id="UP001153678">
    <property type="component" value="Unassembled WGS sequence"/>
</dbReference>
<evidence type="ECO:0000313" key="3">
    <source>
        <dbReference type="Proteomes" id="UP001153678"/>
    </source>
</evidence>
<proteinExistence type="predicted"/>
<reference evidence="2" key="1">
    <citation type="submission" date="2022-08" db="EMBL/GenBank/DDBJ databases">
        <authorList>
            <person name="Kallberg Y."/>
            <person name="Tangrot J."/>
            <person name="Rosling A."/>
        </authorList>
    </citation>
    <scope>NUCLEOTIDE SEQUENCE</scope>
    <source>
        <strain evidence="2">Wild A</strain>
    </source>
</reference>
<dbReference type="OrthoDB" id="2423195at2759"/>
<protein>
    <submittedName>
        <fullName evidence="2">16548_t:CDS:1</fullName>
    </submittedName>
</protein>
<sequence>MSPSKKKKGKSTGEGSQSNPNVNFELWSNNSPRNNGNSPRGGGGRGRVHDIGVSNEEIERVNARQHNVLLENLQSSALSYDGSDKLIFVSSNNLEGAWRNLIRKEFRDQRIIKYFLTSCLLDADKQTGVAVETLVEQLGNPNLGILRLREICQYKISVDAGSKKDTASFQSVIIPFLALLIRHGVRGSTLEKQVNTIYSVVYTYIDTFFHDNIMKCLDELVRRNSLQDRSDKERLLNKDPNIFIPSTFGQPFLTLARFLNELLSRIKEASVNDTIHKIVHRLQSASNAWKDSLMAERQLKVQSEDALVSDLEKRRYYFEILDHEMKKLDYILSDGRKSIAAARNEVNNTVPSELVAQSREFARMNEFERLYDPPG</sequence>
<name>A0A9W4SK87_9GLOM</name>